<name>A0A3M7PHT5_BRAPC</name>
<accession>A0A3M7PHT5</accession>
<keyword evidence="3" id="KW-1185">Reference proteome</keyword>
<protein>
    <submittedName>
        <fullName evidence="2">Uncharacterized protein</fullName>
    </submittedName>
</protein>
<reference evidence="2 3" key="1">
    <citation type="journal article" date="2018" name="Sci. Rep.">
        <title>Genomic signatures of local adaptation to the degree of environmental predictability in rotifers.</title>
        <authorList>
            <person name="Franch-Gras L."/>
            <person name="Hahn C."/>
            <person name="Garcia-Roger E.M."/>
            <person name="Carmona M.J."/>
            <person name="Serra M."/>
            <person name="Gomez A."/>
        </authorList>
    </citation>
    <scope>NUCLEOTIDE SEQUENCE [LARGE SCALE GENOMIC DNA]</scope>
    <source>
        <strain evidence="2">HYR1</strain>
    </source>
</reference>
<dbReference type="AlphaFoldDB" id="A0A3M7PHT5"/>
<evidence type="ECO:0000313" key="2">
    <source>
        <dbReference type="EMBL" id="RMZ98217.1"/>
    </source>
</evidence>
<feature type="compositionally biased region" description="Low complexity" evidence="1">
    <location>
        <begin position="49"/>
        <end position="58"/>
    </location>
</feature>
<feature type="compositionally biased region" description="Polar residues" evidence="1">
    <location>
        <begin position="26"/>
        <end position="35"/>
    </location>
</feature>
<feature type="region of interest" description="Disordered" evidence="1">
    <location>
        <begin position="25"/>
        <end position="58"/>
    </location>
</feature>
<organism evidence="2 3">
    <name type="scientific">Brachionus plicatilis</name>
    <name type="common">Marine rotifer</name>
    <name type="synonym">Brachionus muelleri</name>
    <dbReference type="NCBI Taxonomy" id="10195"/>
    <lineage>
        <taxon>Eukaryota</taxon>
        <taxon>Metazoa</taxon>
        <taxon>Spiralia</taxon>
        <taxon>Gnathifera</taxon>
        <taxon>Rotifera</taxon>
        <taxon>Eurotatoria</taxon>
        <taxon>Monogononta</taxon>
        <taxon>Pseudotrocha</taxon>
        <taxon>Ploima</taxon>
        <taxon>Brachionidae</taxon>
        <taxon>Brachionus</taxon>
    </lineage>
</organism>
<gene>
    <name evidence="2" type="ORF">BpHYR1_022742</name>
</gene>
<evidence type="ECO:0000256" key="1">
    <source>
        <dbReference type="SAM" id="MobiDB-lite"/>
    </source>
</evidence>
<evidence type="ECO:0000313" key="3">
    <source>
        <dbReference type="Proteomes" id="UP000276133"/>
    </source>
</evidence>
<dbReference type="Proteomes" id="UP000276133">
    <property type="component" value="Unassembled WGS sequence"/>
</dbReference>
<dbReference type="EMBL" id="REGN01010903">
    <property type="protein sequence ID" value="RMZ98217.1"/>
    <property type="molecule type" value="Genomic_DNA"/>
</dbReference>
<comment type="caution">
    <text evidence="2">The sequence shown here is derived from an EMBL/GenBank/DDBJ whole genome shotgun (WGS) entry which is preliminary data.</text>
</comment>
<sequence>MRDYDTTWRITRTFWDLNTDYESRQTDQNQTTSMVSCGPGTHQFTPEQSRTSTMSKYSTTTYGSNQAAKQRGGILKCLAGCSP</sequence>
<proteinExistence type="predicted"/>